<organism evidence="5 6">
    <name type="scientific">Hypericibacter terrae</name>
    <dbReference type="NCBI Taxonomy" id="2602015"/>
    <lineage>
        <taxon>Bacteria</taxon>
        <taxon>Pseudomonadati</taxon>
        <taxon>Pseudomonadota</taxon>
        <taxon>Alphaproteobacteria</taxon>
        <taxon>Rhodospirillales</taxon>
        <taxon>Dongiaceae</taxon>
        <taxon>Hypericibacter</taxon>
    </lineage>
</organism>
<feature type="domain" description="HTH asnC-type" evidence="4">
    <location>
        <begin position="3"/>
        <end position="64"/>
    </location>
</feature>
<dbReference type="EMBL" id="CP042906">
    <property type="protein sequence ID" value="QEX16094.1"/>
    <property type="molecule type" value="Genomic_DNA"/>
</dbReference>
<evidence type="ECO:0000256" key="2">
    <source>
        <dbReference type="ARBA" id="ARBA00023125"/>
    </source>
</evidence>
<dbReference type="OrthoDB" id="9813313at2"/>
<dbReference type="RefSeq" id="WP_151176493.1">
    <property type="nucleotide sequence ID" value="NZ_CP042906.1"/>
</dbReference>
<dbReference type="SUPFAM" id="SSF54909">
    <property type="entry name" value="Dimeric alpha+beta barrel"/>
    <property type="match status" value="1"/>
</dbReference>
<dbReference type="InterPro" id="IPR019887">
    <property type="entry name" value="Tscrpt_reg_AsnC/Lrp_C"/>
</dbReference>
<dbReference type="GO" id="GO:0043565">
    <property type="term" value="F:sequence-specific DNA binding"/>
    <property type="evidence" value="ECO:0007669"/>
    <property type="project" value="InterPro"/>
</dbReference>
<dbReference type="InterPro" id="IPR011991">
    <property type="entry name" value="ArsR-like_HTH"/>
</dbReference>
<dbReference type="GO" id="GO:0043200">
    <property type="term" value="P:response to amino acid"/>
    <property type="evidence" value="ECO:0007669"/>
    <property type="project" value="TreeGrafter"/>
</dbReference>
<dbReference type="KEGG" id="htq:FRZ44_13860"/>
<dbReference type="SMART" id="SM00344">
    <property type="entry name" value="HTH_ASNC"/>
    <property type="match status" value="1"/>
</dbReference>
<dbReference type="CDD" id="cd00090">
    <property type="entry name" value="HTH_ARSR"/>
    <property type="match status" value="1"/>
</dbReference>
<dbReference type="PROSITE" id="PS50956">
    <property type="entry name" value="HTH_ASNC_2"/>
    <property type="match status" value="1"/>
</dbReference>
<dbReference type="Pfam" id="PF01037">
    <property type="entry name" value="AsnC_trans_reg"/>
    <property type="match status" value="1"/>
</dbReference>
<evidence type="ECO:0000313" key="5">
    <source>
        <dbReference type="EMBL" id="QEX16094.1"/>
    </source>
</evidence>
<dbReference type="AlphaFoldDB" id="A0A5J6MF33"/>
<evidence type="ECO:0000256" key="1">
    <source>
        <dbReference type="ARBA" id="ARBA00023015"/>
    </source>
</evidence>
<dbReference type="PANTHER" id="PTHR30154">
    <property type="entry name" value="LEUCINE-RESPONSIVE REGULATORY PROTEIN"/>
    <property type="match status" value="1"/>
</dbReference>
<dbReference type="PRINTS" id="PR00033">
    <property type="entry name" value="HTHASNC"/>
</dbReference>
<dbReference type="Gene3D" id="1.10.10.10">
    <property type="entry name" value="Winged helix-like DNA-binding domain superfamily/Winged helix DNA-binding domain"/>
    <property type="match status" value="1"/>
</dbReference>
<keyword evidence="2" id="KW-0238">DNA-binding</keyword>
<gene>
    <name evidence="5" type="ORF">FRZ44_13860</name>
</gene>
<keyword evidence="6" id="KW-1185">Reference proteome</keyword>
<dbReference type="GO" id="GO:0005829">
    <property type="term" value="C:cytosol"/>
    <property type="evidence" value="ECO:0007669"/>
    <property type="project" value="TreeGrafter"/>
</dbReference>
<dbReference type="Proteomes" id="UP000326202">
    <property type="component" value="Chromosome"/>
</dbReference>
<evidence type="ECO:0000256" key="3">
    <source>
        <dbReference type="ARBA" id="ARBA00023163"/>
    </source>
</evidence>
<dbReference type="InterPro" id="IPR000485">
    <property type="entry name" value="AsnC-type_HTH_dom"/>
</dbReference>
<dbReference type="InterPro" id="IPR036390">
    <property type="entry name" value="WH_DNA-bd_sf"/>
</dbReference>
<dbReference type="InterPro" id="IPR019888">
    <property type="entry name" value="Tscrpt_reg_AsnC-like"/>
</dbReference>
<name>A0A5J6MF33_9PROT</name>
<evidence type="ECO:0000259" key="4">
    <source>
        <dbReference type="PROSITE" id="PS50956"/>
    </source>
</evidence>
<dbReference type="PANTHER" id="PTHR30154:SF34">
    <property type="entry name" value="TRANSCRIPTIONAL REGULATOR AZLB"/>
    <property type="match status" value="1"/>
</dbReference>
<dbReference type="Pfam" id="PF13412">
    <property type="entry name" value="HTH_24"/>
    <property type="match status" value="1"/>
</dbReference>
<keyword evidence="3" id="KW-0804">Transcription</keyword>
<dbReference type="InterPro" id="IPR011008">
    <property type="entry name" value="Dimeric_a/b-barrel"/>
</dbReference>
<proteinExistence type="predicted"/>
<evidence type="ECO:0000313" key="6">
    <source>
        <dbReference type="Proteomes" id="UP000326202"/>
    </source>
</evidence>
<keyword evidence="1" id="KW-0805">Transcription regulation</keyword>
<dbReference type="InterPro" id="IPR036388">
    <property type="entry name" value="WH-like_DNA-bd_sf"/>
</dbReference>
<accession>A0A5J6MF33</accession>
<dbReference type="SUPFAM" id="SSF46785">
    <property type="entry name" value="Winged helix' DNA-binding domain"/>
    <property type="match status" value="1"/>
</dbReference>
<protein>
    <submittedName>
        <fullName evidence="5">AsnC family transcriptional regulator</fullName>
    </submittedName>
</protein>
<dbReference type="Gene3D" id="3.30.70.920">
    <property type="match status" value="1"/>
</dbReference>
<dbReference type="GO" id="GO:0006355">
    <property type="term" value="P:regulation of DNA-templated transcription"/>
    <property type="evidence" value="ECO:0007669"/>
    <property type="project" value="UniProtKB-ARBA"/>
</dbReference>
<reference evidence="5 6" key="1">
    <citation type="submission" date="2019-08" db="EMBL/GenBank/DDBJ databases">
        <title>Hyperibacter terrae gen. nov., sp. nov. and Hyperibacter viscosus sp. nov., two new members in the family Rhodospirillaceae isolated from the rhizosphere of Hypericum perforatum.</title>
        <authorList>
            <person name="Noviana Z."/>
        </authorList>
    </citation>
    <scope>NUCLEOTIDE SEQUENCE [LARGE SCALE GENOMIC DNA]</scope>
    <source>
        <strain evidence="5 6">R5913</strain>
    </source>
</reference>
<sequence length="157" mass="17936">MELDDFDRRLLDALQKNNRLTGEELATIAGLSAAACLRRVQRLRDEGVIERDVSLLAPAAVGMRVTVVLMVTLERERPDLVDEFKQAMRRAPEVQQCLYVTGPADFVLIVTAADVADYEAFTRRHLFERHIRRFESLVVLDRVKSETAIPLTERRQT</sequence>